<keyword evidence="2" id="KW-0813">Transport</keyword>
<dbReference type="SUPFAM" id="SSF53850">
    <property type="entry name" value="Periplasmic binding protein-like II"/>
    <property type="match status" value="1"/>
</dbReference>
<evidence type="ECO:0000313" key="3">
    <source>
        <dbReference type="Proteomes" id="UP000181942"/>
    </source>
</evidence>
<dbReference type="InterPro" id="IPR006059">
    <property type="entry name" value="SBP"/>
</dbReference>
<dbReference type="EMBL" id="FONR01000002">
    <property type="protein sequence ID" value="SFE83315.1"/>
    <property type="molecule type" value="Genomic_DNA"/>
</dbReference>
<sequence>MRRRARIMMTMTAALGLTVGVSGCGTDSGSGAKTTTLTVVATNYGDSVHKNSIGFWDRVGLAFQAAHPDIRVETKVYPADEVDTKVAALVRQGRAPDVVQTDSYAEYAAKGMLYRADELLSISAQGSFVPSLAEAGQVRRVQYGLPFTASTRLLYYNKDLFSRAGLKPPTTWQQLLVDARVLKAMGVAYPIALPLGPEEAEAETLTWLLAGGGGYTDNSGSYALTSKENVSTLEWLRSSLVAEGLTGPTLPGKLNRGAALQAFMDGKAAMVNAPLSLMRQIEDSTLSVPYGTVALPSRTGRTVPTMGTADWTIAFRSAGHREETGEFLDFLYGDKYVTQQAAEYQLLPVTTAASAAMREDKQYSKLWNGLDALDNMELYPLSETNWSQVVSSIRAQIGRSVAPGGDPEAVLSSIGKATRSTS</sequence>
<dbReference type="RefSeq" id="WP_369679577.1">
    <property type="nucleotide sequence ID" value="NZ_FONR01000002.1"/>
</dbReference>
<dbReference type="InterPro" id="IPR050490">
    <property type="entry name" value="Bact_solute-bd_prot1"/>
</dbReference>
<gene>
    <name evidence="2" type="ORF">SAMN02787118_102796</name>
</gene>
<dbReference type="Proteomes" id="UP000181942">
    <property type="component" value="Unassembled WGS sequence"/>
</dbReference>
<feature type="signal peptide" evidence="1">
    <location>
        <begin position="1"/>
        <end position="24"/>
    </location>
</feature>
<keyword evidence="2" id="KW-0762">Sugar transport</keyword>
<dbReference type="PANTHER" id="PTHR43649">
    <property type="entry name" value="ARABINOSE-BINDING PROTEIN-RELATED"/>
    <property type="match status" value="1"/>
</dbReference>
<accession>A0A1I2DS34</accession>
<dbReference type="Pfam" id="PF01547">
    <property type="entry name" value="SBP_bac_1"/>
    <property type="match status" value="1"/>
</dbReference>
<keyword evidence="1" id="KW-0732">Signal</keyword>
<dbReference type="AlphaFoldDB" id="A0A1I2DS34"/>
<name>A0A1I2DS34_9ACTN</name>
<reference evidence="2 3" key="1">
    <citation type="submission" date="2016-10" db="EMBL/GenBank/DDBJ databases">
        <authorList>
            <person name="de Groot N.N."/>
        </authorList>
    </citation>
    <scope>NUCLEOTIDE SEQUENCE [LARGE SCALE GENOMIC DNA]</scope>
    <source>
        <strain evidence="2 3">OK461</strain>
    </source>
</reference>
<organism evidence="2 3">
    <name type="scientific">Streptomyces mirabilis</name>
    <dbReference type="NCBI Taxonomy" id="68239"/>
    <lineage>
        <taxon>Bacteria</taxon>
        <taxon>Bacillati</taxon>
        <taxon>Actinomycetota</taxon>
        <taxon>Actinomycetes</taxon>
        <taxon>Kitasatosporales</taxon>
        <taxon>Streptomycetaceae</taxon>
        <taxon>Streptomyces</taxon>
    </lineage>
</organism>
<dbReference type="PROSITE" id="PS51257">
    <property type="entry name" value="PROKAR_LIPOPROTEIN"/>
    <property type="match status" value="1"/>
</dbReference>
<protein>
    <submittedName>
        <fullName evidence="2">Multiple sugar transport system substrate-binding protein</fullName>
    </submittedName>
</protein>
<evidence type="ECO:0000256" key="1">
    <source>
        <dbReference type="SAM" id="SignalP"/>
    </source>
</evidence>
<dbReference type="PANTHER" id="PTHR43649:SF30">
    <property type="entry name" value="ABC TRANSPORTER SUBSTRATE-BINDING PROTEIN"/>
    <property type="match status" value="1"/>
</dbReference>
<evidence type="ECO:0000313" key="2">
    <source>
        <dbReference type="EMBL" id="SFE83315.1"/>
    </source>
</evidence>
<dbReference type="Gene3D" id="3.40.190.10">
    <property type="entry name" value="Periplasmic binding protein-like II"/>
    <property type="match status" value="2"/>
</dbReference>
<feature type="chain" id="PRO_5039539406" evidence="1">
    <location>
        <begin position="25"/>
        <end position="422"/>
    </location>
</feature>
<proteinExistence type="predicted"/>